<dbReference type="PANTHER" id="PTHR13140:SF781">
    <property type="entry name" value="MYOSIN-15"/>
    <property type="match status" value="1"/>
</dbReference>
<feature type="domain" description="Myosin motor" evidence="6">
    <location>
        <begin position="265"/>
        <end position="345"/>
    </location>
</feature>
<dbReference type="KEGG" id="nta:107777034"/>
<dbReference type="AlphaFoldDB" id="A0A1S3YJS2"/>
<dbReference type="InterPro" id="IPR001609">
    <property type="entry name" value="Myosin_head_motor_dom-like"/>
</dbReference>
<dbReference type="GO" id="GO:0016020">
    <property type="term" value="C:membrane"/>
    <property type="evidence" value="ECO:0000318"/>
    <property type="project" value="GO_Central"/>
</dbReference>
<organism evidence="9">
    <name type="scientific">Nicotiana tabacum</name>
    <name type="common">Common tobacco</name>
    <dbReference type="NCBI Taxonomy" id="4097"/>
    <lineage>
        <taxon>Eukaryota</taxon>
        <taxon>Viridiplantae</taxon>
        <taxon>Streptophyta</taxon>
        <taxon>Embryophyta</taxon>
        <taxon>Tracheophyta</taxon>
        <taxon>Spermatophyta</taxon>
        <taxon>Magnoliopsida</taxon>
        <taxon>eudicotyledons</taxon>
        <taxon>Gunneridae</taxon>
        <taxon>Pentapetalae</taxon>
        <taxon>asterids</taxon>
        <taxon>lamiids</taxon>
        <taxon>Solanales</taxon>
        <taxon>Solanaceae</taxon>
        <taxon>Nicotianoideae</taxon>
        <taxon>Nicotianeae</taxon>
        <taxon>Nicotiana</taxon>
    </lineage>
</organism>
<dbReference type="GO" id="GO:0005737">
    <property type="term" value="C:cytoplasm"/>
    <property type="evidence" value="ECO:0000318"/>
    <property type="project" value="GO_Central"/>
</dbReference>
<dbReference type="GeneID" id="107777034"/>
<dbReference type="InterPro" id="IPR027417">
    <property type="entry name" value="P-loop_NTPase"/>
</dbReference>
<evidence type="ECO:0000256" key="4">
    <source>
        <dbReference type="ARBA" id="ARBA00023175"/>
    </source>
</evidence>
<proteinExistence type="predicted"/>
<dbReference type="InterPro" id="IPR036961">
    <property type="entry name" value="Kinesin_motor_dom_sf"/>
</dbReference>
<dbReference type="Gene3D" id="3.40.850.10">
    <property type="entry name" value="Kinesin motor domain"/>
    <property type="match status" value="1"/>
</dbReference>
<evidence type="ECO:0000313" key="9">
    <source>
        <dbReference type="RefSeq" id="XP_016452484.1"/>
    </source>
</evidence>
<keyword evidence="1" id="KW-0547">Nucleotide-binding</keyword>
<name>A0A1S3YJS2_TOBAC</name>
<dbReference type="GO" id="GO:0005524">
    <property type="term" value="F:ATP binding"/>
    <property type="evidence" value="ECO:0007669"/>
    <property type="project" value="UniProtKB-KW"/>
</dbReference>
<dbReference type="GO" id="GO:0016459">
    <property type="term" value="C:myosin complex"/>
    <property type="evidence" value="ECO:0007669"/>
    <property type="project" value="UniProtKB-KW"/>
</dbReference>
<dbReference type="Proteomes" id="UP000790787">
    <property type="component" value="Chromosome 1"/>
</dbReference>
<keyword evidence="4" id="KW-0505">Motor protein</keyword>
<dbReference type="PRINTS" id="PR00193">
    <property type="entry name" value="MYOSINHEAVY"/>
</dbReference>
<dbReference type="GO" id="GO:0007015">
    <property type="term" value="P:actin filament organization"/>
    <property type="evidence" value="ECO:0000318"/>
    <property type="project" value="GO_Central"/>
</dbReference>
<dbReference type="RefSeq" id="XP_016452483.1">
    <property type="nucleotide sequence ID" value="XM_016596997.1"/>
</dbReference>
<evidence type="ECO:0000256" key="3">
    <source>
        <dbReference type="ARBA" id="ARBA00023123"/>
    </source>
</evidence>
<dbReference type="GO" id="GO:0015629">
    <property type="term" value="C:actin cytoskeleton"/>
    <property type="evidence" value="ECO:0000318"/>
    <property type="project" value="GO_Central"/>
</dbReference>
<keyword evidence="2" id="KW-0067">ATP-binding</keyword>
<evidence type="ECO:0000256" key="1">
    <source>
        <dbReference type="ARBA" id="ARBA00022741"/>
    </source>
</evidence>
<keyword evidence="3" id="KW-0518">Myosin</keyword>
<evidence type="ECO:0000256" key="5">
    <source>
        <dbReference type="ARBA" id="ARBA00023203"/>
    </source>
</evidence>
<dbReference type="GO" id="GO:0000146">
    <property type="term" value="F:microfilament motor activity"/>
    <property type="evidence" value="ECO:0000318"/>
    <property type="project" value="GO_Central"/>
</dbReference>
<keyword evidence="5" id="KW-0009">Actin-binding</keyword>
<dbReference type="Pfam" id="PF00063">
    <property type="entry name" value="Myosin_head"/>
    <property type="match status" value="1"/>
</dbReference>
<dbReference type="PANTHER" id="PTHR13140">
    <property type="entry name" value="MYOSIN"/>
    <property type="match status" value="1"/>
</dbReference>
<dbReference type="GO" id="GO:0051015">
    <property type="term" value="F:actin filament binding"/>
    <property type="evidence" value="ECO:0000318"/>
    <property type="project" value="GO_Central"/>
</dbReference>
<reference evidence="8 9" key="2">
    <citation type="submission" date="2025-04" db="UniProtKB">
        <authorList>
            <consortium name="RefSeq"/>
        </authorList>
    </citation>
    <scope>IDENTIFICATION</scope>
</reference>
<accession>A0A1S3YJS2</accession>
<sequence length="499" mass="56282">MYLDICFRVSENIEDPHLDNFFVESECGLPVKEHALVHKTMFTSLYIVFDPGGVNNSLCATSKQLLFRLMKDLTTENYDTTQQYMKTQAVVDALAIVLQEWKVFELRNGYKVKLRAIQGADYTFSGVIEVVELVAHHRLLHGLGDALIYSILLNKYGFAGQVITEHNLIMQQSSNLDRKDHGYSWLIAGAMKIFSGERTSKTVYQFFKADNSSFNGCAHVKELGQELTVIGLAMHTDTKVEFVNISSMASSGVNNRAIIIVGKGNIVLVSDENGTSKTGTTTTFMLMRYLAYFGGHRTIEMRAVEQVLESYPVLDALGSTKIVINTKSNHQSEFMEIQFVRNGRTIDVAPKDEIKRCNLGHPESFHHLNHLKFYELLAVRVAQNTFETRMAMNIIGISKKEQEAILRVMALVFHLAARGTHSCLVELAIMILVLLCSNLKDKVLIEVENIIMNRPQPNMDTNKDDTQIDIGPRRSNWARPSSLLIWDPSCLNSIGYPYQ</sequence>
<reference key="1">
    <citation type="journal article" date="2014" name="Nat. Commun.">
        <title>The tobacco genome sequence and its comparison with those of tomato and potato.</title>
        <authorList>
            <person name="Sierro N."/>
            <person name="Battey J.N."/>
            <person name="Ouadi S."/>
            <person name="Bakaher N."/>
            <person name="Bovet L."/>
            <person name="Willig A."/>
            <person name="Goepfert S."/>
            <person name="Peitsch M.C."/>
            <person name="Ivanov N.V."/>
        </authorList>
    </citation>
    <scope>NUCLEOTIDE SEQUENCE [LARGE SCALE GENOMIC DNA]</scope>
    <source>
        <strain>cv. TN90</strain>
    </source>
</reference>
<evidence type="ECO:0000256" key="2">
    <source>
        <dbReference type="ARBA" id="ARBA00022840"/>
    </source>
</evidence>
<protein>
    <recommendedName>
        <fullName evidence="6">Myosin motor domain-containing protein</fullName>
    </recommendedName>
</protein>
<keyword evidence="7" id="KW-1185">Reference proteome</keyword>
<dbReference type="RefSeq" id="XP_016452484.1">
    <property type="nucleotide sequence ID" value="XM_016596998.1"/>
</dbReference>
<gene>
    <name evidence="8 9" type="primary">LOC107777034</name>
</gene>
<dbReference type="STRING" id="4097.A0A1S3YJS2"/>
<evidence type="ECO:0000313" key="8">
    <source>
        <dbReference type="RefSeq" id="XP_016452483.1"/>
    </source>
</evidence>
<evidence type="ECO:0000259" key="6">
    <source>
        <dbReference type="Pfam" id="PF00063"/>
    </source>
</evidence>
<dbReference type="OrthoDB" id="1328465at2759"/>
<dbReference type="SUPFAM" id="SSF52540">
    <property type="entry name" value="P-loop containing nucleoside triphosphate hydrolases"/>
    <property type="match status" value="1"/>
</dbReference>
<evidence type="ECO:0000313" key="7">
    <source>
        <dbReference type="Proteomes" id="UP000790787"/>
    </source>
</evidence>
<dbReference type="PaxDb" id="4097-A0A1S3YJS2"/>